<dbReference type="InterPro" id="IPR032788">
    <property type="entry name" value="AGL_central"/>
</dbReference>
<keyword evidence="18" id="KW-0812">Transmembrane</keyword>
<dbReference type="InterPro" id="IPR029436">
    <property type="entry name" value="AGL_euk_N"/>
</dbReference>
<evidence type="ECO:0000256" key="14">
    <source>
        <dbReference type="ARBA" id="ARBA00023295"/>
    </source>
</evidence>
<dbReference type="InterPro" id="IPR010401">
    <property type="entry name" value="AGL/Gdb1"/>
</dbReference>
<dbReference type="InterPro" id="IPR006421">
    <property type="entry name" value="Glycogen_debranch_met"/>
</dbReference>
<keyword evidence="18" id="KW-0472">Membrane</keyword>
<feature type="domain" description="Glycogen debranching enzyme central" evidence="22">
    <location>
        <begin position="754"/>
        <end position="1029"/>
    </location>
</feature>
<dbReference type="FunFam" id="1.50.10.10:FF:000039">
    <property type="entry name" value="Glycogen debranching enzyme Gdb1, putative"/>
    <property type="match status" value="1"/>
</dbReference>
<dbReference type="FunCoup" id="A0A6L2PRX0">
    <property type="interactions" value="979"/>
</dbReference>
<evidence type="ECO:0000259" key="21">
    <source>
        <dbReference type="Pfam" id="PF14701"/>
    </source>
</evidence>
<feature type="compositionally biased region" description="Low complexity" evidence="17">
    <location>
        <begin position="1800"/>
        <end position="1818"/>
    </location>
</feature>
<organism evidence="23 24">
    <name type="scientific">Coptotermes formosanus</name>
    <name type="common">Formosan subterranean termite</name>
    <dbReference type="NCBI Taxonomy" id="36987"/>
    <lineage>
        <taxon>Eukaryota</taxon>
        <taxon>Metazoa</taxon>
        <taxon>Ecdysozoa</taxon>
        <taxon>Arthropoda</taxon>
        <taxon>Hexapoda</taxon>
        <taxon>Insecta</taxon>
        <taxon>Pterygota</taxon>
        <taxon>Neoptera</taxon>
        <taxon>Polyneoptera</taxon>
        <taxon>Dictyoptera</taxon>
        <taxon>Blattodea</taxon>
        <taxon>Blattoidea</taxon>
        <taxon>Termitoidae</taxon>
        <taxon>Rhinotermitidae</taxon>
        <taxon>Coptotermes</taxon>
    </lineage>
</organism>
<evidence type="ECO:0000313" key="24">
    <source>
        <dbReference type="Proteomes" id="UP000502823"/>
    </source>
</evidence>
<dbReference type="EMBL" id="BLKM01000477">
    <property type="protein sequence ID" value="GFG34360.1"/>
    <property type="molecule type" value="Genomic_DNA"/>
</dbReference>
<evidence type="ECO:0000256" key="3">
    <source>
        <dbReference type="ARBA" id="ARBA00003530"/>
    </source>
</evidence>
<comment type="caution">
    <text evidence="23">The sequence shown here is derived from an EMBL/GenBank/DDBJ whole genome shotgun (WGS) entry which is preliminary data.</text>
</comment>
<comment type="subcellular location">
    <subcellularLocation>
        <location evidence="4">Cytoplasm</location>
    </subcellularLocation>
</comment>
<dbReference type="NCBIfam" id="TIGR01531">
    <property type="entry name" value="glyc_debranch"/>
    <property type="match status" value="1"/>
</dbReference>
<keyword evidence="14" id="KW-0326">Glycosidase</keyword>
<evidence type="ECO:0000256" key="18">
    <source>
        <dbReference type="SAM" id="Phobius"/>
    </source>
</evidence>
<keyword evidence="24" id="KW-1185">Reference proteome</keyword>
<dbReference type="GO" id="GO:0005737">
    <property type="term" value="C:cytoplasm"/>
    <property type="evidence" value="ECO:0007669"/>
    <property type="project" value="UniProtKB-SubCell"/>
</dbReference>
<keyword evidence="10" id="KW-0808">Transferase</keyword>
<comment type="function">
    <text evidence="3">Multifunctional enzyme acting as 1,4-alpha-D-glucan:1,4-alpha-D-glucan 4-alpha-D-glycosyltransferase and amylo-1,6-glucosidase in glycogen degradation.</text>
</comment>
<feature type="domain" description="Eukaryotic glycogen debranching enzyme N-terminal" evidence="20">
    <location>
        <begin position="82"/>
        <end position="173"/>
    </location>
</feature>
<evidence type="ECO:0000256" key="4">
    <source>
        <dbReference type="ARBA" id="ARBA00004496"/>
    </source>
</evidence>
<comment type="similarity">
    <text evidence="15">Belongs to the glycogen debranching enzyme family.</text>
</comment>
<dbReference type="InterPro" id="IPR008928">
    <property type="entry name" value="6-hairpin_glycosidase_sf"/>
</dbReference>
<dbReference type="EC" id="2.4.1.25" evidence="5"/>
<protein>
    <recommendedName>
        <fullName evidence="7">Glycogen debranching enzyme</fullName>
        <ecNumber evidence="5">2.4.1.25</ecNumber>
        <ecNumber evidence="6">3.2.1.33</ecNumber>
    </recommendedName>
    <alternativeName>
        <fullName evidence="16">Glycogen debrancher</fullName>
    </alternativeName>
</protein>
<dbReference type="InParanoid" id="A0A6L2PRX0"/>
<dbReference type="PANTHER" id="PTHR10569:SF2">
    <property type="entry name" value="GLYCOGEN DEBRANCHING ENZYME"/>
    <property type="match status" value="1"/>
</dbReference>
<dbReference type="Pfam" id="PF14701">
    <property type="entry name" value="hDGE_amylase"/>
    <property type="match status" value="1"/>
</dbReference>
<name>A0A6L2PRX0_COPFO</name>
<dbReference type="Pfam" id="PF14699">
    <property type="entry name" value="hGDE_N"/>
    <property type="match status" value="1"/>
</dbReference>
<evidence type="ECO:0000256" key="12">
    <source>
        <dbReference type="ARBA" id="ARBA00023056"/>
    </source>
</evidence>
<dbReference type="InterPro" id="IPR032792">
    <property type="entry name" value="AGL_glucanoTrfase"/>
</dbReference>
<dbReference type="FunFam" id="3.20.20.80:FF:000206">
    <property type="entry name" value="Amylo-alpha-1, 6-glucosidase, 4-alpha-glucanotransferase b"/>
    <property type="match status" value="1"/>
</dbReference>
<dbReference type="Pfam" id="PF14702">
    <property type="entry name" value="hGDE_central"/>
    <property type="match status" value="1"/>
</dbReference>
<dbReference type="SUPFAM" id="SSF51445">
    <property type="entry name" value="(Trans)glycosidases"/>
    <property type="match status" value="1"/>
</dbReference>
<proteinExistence type="inferred from homology"/>
<feature type="domain" description="Glycogen debranching enzyme C-terminal" evidence="19">
    <location>
        <begin position="1134"/>
        <end position="1583"/>
    </location>
</feature>
<feature type="domain" description="Glycogen debranching enzyme glucanotransferase" evidence="21">
    <location>
        <begin position="178"/>
        <end position="612"/>
    </location>
</feature>
<evidence type="ECO:0000259" key="19">
    <source>
        <dbReference type="Pfam" id="PF06202"/>
    </source>
</evidence>
<dbReference type="InterPro" id="IPR032790">
    <property type="entry name" value="GDE_C"/>
</dbReference>
<dbReference type="OrthoDB" id="10248904at2759"/>
<evidence type="ECO:0000256" key="16">
    <source>
        <dbReference type="ARBA" id="ARBA00031477"/>
    </source>
</evidence>
<dbReference type="FunFam" id="3.20.20.80:FF:000070">
    <property type="entry name" value="GDB1p Glycogen debranching enzyme"/>
    <property type="match status" value="1"/>
</dbReference>
<keyword evidence="18" id="KW-1133">Transmembrane helix</keyword>
<keyword evidence="11" id="KW-0378">Hydrolase</keyword>
<evidence type="ECO:0000256" key="11">
    <source>
        <dbReference type="ARBA" id="ARBA00022801"/>
    </source>
</evidence>
<evidence type="ECO:0000256" key="2">
    <source>
        <dbReference type="ARBA" id="ARBA00000927"/>
    </source>
</evidence>
<feature type="transmembrane region" description="Helical" evidence="18">
    <location>
        <begin position="1949"/>
        <end position="1969"/>
    </location>
</feature>
<keyword evidence="8" id="KW-0963">Cytoplasm</keyword>
<dbReference type="GO" id="GO:0004134">
    <property type="term" value="F:4-alpha-glucanotransferase activity"/>
    <property type="evidence" value="ECO:0007669"/>
    <property type="project" value="UniProtKB-EC"/>
</dbReference>
<dbReference type="Pfam" id="PF06202">
    <property type="entry name" value="GDE_C"/>
    <property type="match status" value="1"/>
</dbReference>
<evidence type="ECO:0000256" key="15">
    <source>
        <dbReference type="ARBA" id="ARBA00025780"/>
    </source>
</evidence>
<feature type="region of interest" description="Disordered" evidence="17">
    <location>
        <begin position="1784"/>
        <end position="1822"/>
    </location>
</feature>
<evidence type="ECO:0000256" key="6">
    <source>
        <dbReference type="ARBA" id="ARBA00012778"/>
    </source>
</evidence>
<keyword evidence="12" id="KW-0320">Glycogen biosynthesis</keyword>
<dbReference type="CDD" id="cd11327">
    <property type="entry name" value="AmyAc_Glg_debranch_2"/>
    <property type="match status" value="1"/>
</dbReference>
<evidence type="ECO:0000259" key="22">
    <source>
        <dbReference type="Pfam" id="PF14702"/>
    </source>
</evidence>
<dbReference type="EC" id="3.2.1.33" evidence="6"/>
<evidence type="ECO:0000259" key="20">
    <source>
        <dbReference type="Pfam" id="PF14699"/>
    </source>
</evidence>
<dbReference type="SUPFAM" id="SSF48208">
    <property type="entry name" value="Six-hairpin glycosidases"/>
    <property type="match status" value="1"/>
</dbReference>
<evidence type="ECO:0000256" key="10">
    <source>
        <dbReference type="ARBA" id="ARBA00022679"/>
    </source>
</evidence>
<dbReference type="GO" id="GO:0005978">
    <property type="term" value="P:glycogen biosynthetic process"/>
    <property type="evidence" value="ECO:0007669"/>
    <property type="project" value="UniProtKB-KW"/>
</dbReference>
<evidence type="ECO:0000256" key="17">
    <source>
        <dbReference type="SAM" id="MobiDB-lite"/>
    </source>
</evidence>
<dbReference type="Gene3D" id="3.20.20.80">
    <property type="entry name" value="Glycosidases"/>
    <property type="match status" value="2"/>
</dbReference>
<sequence>MDVKICSFYVMLQLYSYYRVTNPLQLSNKMVSRKQSVTSIGPVLGFVGNSPGTVPNQIRVLTLNDGEHQDSTLYRLQKGWRLQFRLGPSLFGRKVTVYCNHPEGVEEEYVRNRYRPLQWESDEDTHSVDDTSSFAEIAIRRAGSFHYYFIYDGSEGTGPQGSGFFTVDPVLTCGSDEVLPLDCIQCQTVLAKSLGPFSRWENKLKVTKESGYNMIHFTPIQELGVSNSSYSLRNQQQLNPIFNDRGKKVHMSDVEKFVTKLRNEWKMVSICDIVLNHTANESEWLLEHPECTYNLVNSPHLRPAYLLDSVLHHLTLEISEGKWDFSGIPTEVTSEDHLSAIRALLLGYYLPQVKIPELYMLDIDSLVNEFYSMARKRLPPVAGTTQEMGQLKIIPDKQYRRLKATVDMELALSLYNVYRDDCFEDDTRLHRCGESFKSRLEELNKEMFHEIQNHLLAAVENCVAGMRYFRVQHDGPHIKEVSAKNPVVPRYFTDYGNPSSLEEHELLMYSTDACFIMAHNGWVMNDDPLQNFAAPSSNVYLRRELIAWGDSVKLQYGDKPEDCPFLWQYMQEYVQQIAQVFDGIRLDNCHSTPIPVAEYLLDAARQVRPDLYIVAELFTNSDQKDNIFVNRLGISSLIREAMSAWDSHEEGRLVYRYGGEPVGAFFQPSLRPLVPSIAHALFLDLTHDNPSPVDKRSVFDLLPSTALVSMACCASGSNRGYDELVPHHIHVVDEIREYAEWSDHSSVGVNVHSGIIAAKRALNRLHFELGLAGFNQVYVDQVDADIVAVTRHCPQTHQSVVLVAYTAFSHPDPFYKRDYVKPIRVEGTVDEVILEATLIHKNAKTGNPRFARPEAFSKNPNSINGLTDYKLEIREHIQVAESEFLECGESGDMNIMQLNFTNFQPGSVVAIRVSLCGNAISALGKLRKQVTNFTTKTAPNYPELEDIVSRLTLADLNRALYRCEEEERDETNGASGAYNIPDFGPVVYCGLQGFLSLLSNIRPNNDLGHPMCNNLRQGTWMIDYISHRLKQDPGTSELGIWLERSLEPLKKIPRYLVPSYFDVVVTGTYLTLLNQVWRLMSDFVKGGSSFLRGLALGSVQCGAIVLSAPLPTLSPSLTPPCPPTKVNDKDVIVQACVTLSAGLPHFTAGYMRSWGRDTFIALRGLFILTGRYQEARYHILGYAACLRHGLIPNLLDGGNNSRFNCRDAVWWWLYCIQSYVEEVPNGESILLDKISRIFPTDDSPPLPPGEVDQPLYDVIQEALNVHFQGLHFRERNAGQNIDSHMTDKGFNNEIGVDPETGFVFGGNVWNCGTWMDKMGSSEKAGNRGKPATPRDGSAIELVGLSKGALRWLAKLHSEGRFPHGSVRRQNKDGSVITWTYKQWEDCIAENFEKKFYVPLTPSSTEPHPNLVHRQGIYKDSCGAGQPWADYQLRCNFPIAMVVAPEIFDPVHAWTALKKAEELLLGPLGMKTLDPGDWSYRGDYDNANDSEDGKLAHGFNYHQGPEWLWPVGFFLRARLHFAREVGGEAELRRTAANTRAFLARHFVELQSSPWRGLPELTNRDGAYCRDSCRTQAWSMGCLLESSSSSGMLLTTVIGQDVVNSDRYFKFGQCLTGVESTLPLGSLNEIILKDSEHIMSQSQRHYMPVFNSLKIQHGIYPGILISENQIDATEFKRLGGMQQVHQMLPIVKCVGGKESFSVEYELPTAENQVTDTVHRNTRNMSKVSLTEKMASNELERKHSLLEGPPTDVKSFLVKDVPILEKEETTPPLLTLLSAHEFDDHRSVHQGLGHGNPDDSKRASVSKPSSSHCLSFSSSKTTSKEGFKIPHTSNYEFLPESDGCGIVQNCNTIETKGHKIPRTCRDQKIIPVPEQQVLNYSSTPSFTDIQESSLSSIEPSPLPEIPSLLLIEPLLLMQQDTADGSRTPMLKKHNRRKEQLNHSEQQKVARIMIGYTLAFFLLAIVTFYVVYFV</sequence>
<accession>A0A6L2PRX0</accession>
<dbReference type="GO" id="GO:0004135">
    <property type="term" value="F:amylo-alpha-1,6-glucosidase activity"/>
    <property type="evidence" value="ECO:0007669"/>
    <property type="project" value="UniProtKB-EC"/>
</dbReference>
<dbReference type="Proteomes" id="UP000502823">
    <property type="component" value="Unassembled WGS sequence"/>
</dbReference>
<evidence type="ECO:0000256" key="5">
    <source>
        <dbReference type="ARBA" id="ARBA00012560"/>
    </source>
</evidence>
<dbReference type="PANTHER" id="PTHR10569">
    <property type="entry name" value="GLYCOGEN DEBRANCHING ENZYME"/>
    <property type="match status" value="1"/>
</dbReference>
<evidence type="ECO:0000256" key="13">
    <source>
        <dbReference type="ARBA" id="ARBA00023268"/>
    </source>
</evidence>
<evidence type="ECO:0000256" key="8">
    <source>
        <dbReference type="ARBA" id="ARBA00022490"/>
    </source>
</evidence>
<evidence type="ECO:0000256" key="1">
    <source>
        <dbReference type="ARBA" id="ARBA00000439"/>
    </source>
</evidence>
<dbReference type="InterPro" id="IPR017853">
    <property type="entry name" value="GH"/>
</dbReference>
<reference evidence="24" key="1">
    <citation type="submission" date="2020-01" db="EMBL/GenBank/DDBJ databases">
        <title>Draft genome sequence of the Termite Coptotermes fromosanus.</title>
        <authorList>
            <person name="Itakura S."/>
            <person name="Yosikawa Y."/>
            <person name="Umezawa K."/>
        </authorList>
    </citation>
    <scope>NUCLEOTIDE SEQUENCE [LARGE SCALE GENOMIC DNA]</scope>
</reference>
<gene>
    <name evidence="23" type="ORF">Cfor_08969</name>
</gene>
<keyword evidence="9" id="KW-0328">Glycosyltransferase</keyword>
<keyword evidence="13" id="KW-0511">Multifunctional enzyme</keyword>
<evidence type="ECO:0000256" key="9">
    <source>
        <dbReference type="ARBA" id="ARBA00022676"/>
    </source>
</evidence>
<comment type="catalytic activity">
    <reaction evidence="1">
        <text>Transfers a segment of a (1-&gt;4)-alpha-D-glucan to a new position in an acceptor, which may be glucose or a (1-&gt;4)-alpha-D-glucan.</text>
        <dbReference type="EC" id="2.4.1.25"/>
    </reaction>
</comment>
<dbReference type="GO" id="GO:0005980">
    <property type="term" value="P:glycogen catabolic process"/>
    <property type="evidence" value="ECO:0007669"/>
    <property type="project" value="InterPro"/>
</dbReference>
<evidence type="ECO:0000313" key="23">
    <source>
        <dbReference type="EMBL" id="GFG34360.1"/>
    </source>
</evidence>
<comment type="catalytic activity">
    <reaction evidence="2">
        <text>Hydrolysis of (1-&gt;6)-alpha-D-glucosidic branch linkages in glycogen phosphorylase limit dextrin.</text>
        <dbReference type="EC" id="3.2.1.33"/>
    </reaction>
</comment>
<evidence type="ECO:0000256" key="7">
    <source>
        <dbReference type="ARBA" id="ARBA00020723"/>
    </source>
</evidence>